<evidence type="ECO:0000256" key="1">
    <source>
        <dbReference type="SAM" id="MobiDB-lite"/>
    </source>
</evidence>
<protein>
    <submittedName>
        <fullName evidence="3">Uncharacterized protein</fullName>
    </submittedName>
</protein>
<feature type="transmembrane region" description="Helical" evidence="2">
    <location>
        <begin position="58"/>
        <end position="82"/>
    </location>
</feature>
<accession>A0ABN2MQE1</accession>
<name>A0ABN2MQE1_9PSEU</name>
<evidence type="ECO:0000313" key="3">
    <source>
        <dbReference type="EMBL" id="GAA1835027.1"/>
    </source>
</evidence>
<reference evidence="3 4" key="1">
    <citation type="journal article" date="2019" name="Int. J. Syst. Evol. Microbiol.">
        <title>The Global Catalogue of Microorganisms (GCM) 10K type strain sequencing project: providing services to taxonomists for standard genome sequencing and annotation.</title>
        <authorList>
            <consortium name="The Broad Institute Genomics Platform"/>
            <consortium name="The Broad Institute Genome Sequencing Center for Infectious Disease"/>
            <person name="Wu L."/>
            <person name="Ma J."/>
        </authorList>
    </citation>
    <scope>NUCLEOTIDE SEQUENCE [LARGE SCALE GENOMIC DNA]</scope>
    <source>
        <strain evidence="3 4">JCM 16009</strain>
    </source>
</reference>
<dbReference type="EMBL" id="BAAAQK010000003">
    <property type="protein sequence ID" value="GAA1835027.1"/>
    <property type="molecule type" value="Genomic_DNA"/>
</dbReference>
<keyword evidence="2" id="KW-1133">Transmembrane helix</keyword>
<sequence>MSSGYGSGGGYGTWDDREEEPTRQFAGYESSWERQGQNPQSSPPPREPARPTVDAARLWAAGLATAIVAALVAMVGTLIVRAVLRIAFNGPASSGALGDSRTVLLCVLSAVAALAATGLAHLLLLSTPRPMTYLSWIVGLVTVVAALLPLLGSAPIGERVATAVIHLVVGLVISSLVAGAGASARKVRR</sequence>
<feature type="region of interest" description="Disordered" evidence="1">
    <location>
        <begin position="1"/>
        <end position="51"/>
    </location>
</feature>
<comment type="caution">
    <text evidence="3">The sequence shown here is derived from an EMBL/GenBank/DDBJ whole genome shotgun (WGS) entry which is preliminary data.</text>
</comment>
<evidence type="ECO:0000313" key="4">
    <source>
        <dbReference type="Proteomes" id="UP001500449"/>
    </source>
</evidence>
<keyword evidence="4" id="KW-1185">Reference proteome</keyword>
<proteinExistence type="predicted"/>
<dbReference type="InterPro" id="IPR045713">
    <property type="entry name" value="DUF6069"/>
</dbReference>
<feature type="transmembrane region" description="Helical" evidence="2">
    <location>
        <begin position="102"/>
        <end position="124"/>
    </location>
</feature>
<keyword evidence="2" id="KW-0472">Membrane</keyword>
<dbReference type="Proteomes" id="UP001500449">
    <property type="component" value="Unassembled WGS sequence"/>
</dbReference>
<keyword evidence="2" id="KW-0812">Transmembrane</keyword>
<dbReference type="Pfam" id="PF19545">
    <property type="entry name" value="DUF6069"/>
    <property type="match status" value="1"/>
</dbReference>
<feature type="transmembrane region" description="Helical" evidence="2">
    <location>
        <begin position="131"/>
        <end position="151"/>
    </location>
</feature>
<feature type="transmembrane region" description="Helical" evidence="2">
    <location>
        <begin position="163"/>
        <end position="184"/>
    </location>
</feature>
<evidence type="ECO:0000256" key="2">
    <source>
        <dbReference type="SAM" id="Phobius"/>
    </source>
</evidence>
<dbReference type="RefSeq" id="WP_344413128.1">
    <property type="nucleotide sequence ID" value="NZ_BAAAQK010000003.1"/>
</dbReference>
<feature type="compositionally biased region" description="Gly residues" evidence="1">
    <location>
        <begin position="1"/>
        <end position="12"/>
    </location>
</feature>
<organism evidence="3 4">
    <name type="scientific">Pseudonocardia ailaonensis</name>
    <dbReference type="NCBI Taxonomy" id="367279"/>
    <lineage>
        <taxon>Bacteria</taxon>
        <taxon>Bacillati</taxon>
        <taxon>Actinomycetota</taxon>
        <taxon>Actinomycetes</taxon>
        <taxon>Pseudonocardiales</taxon>
        <taxon>Pseudonocardiaceae</taxon>
        <taxon>Pseudonocardia</taxon>
    </lineage>
</organism>
<gene>
    <name evidence="3" type="ORF">GCM10009836_11710</name>
</gene>